<keyword evidence="4" id="KW-1185">Reference proteome</keyword>
<dbReference type="RefSeq" id="WP_192395466.1">
    <property type="nucleotide sequence ID" value="NZ_CAJHIU010000003.1"/>
</dbReference>
<organism evidence="3 4">
    <name type="scientific">Methylomonas fluvii</name>
    <dbReference type="NCBI Taxonomy" id="1854564"/>
    <lineage>
        <taxon>Bacteria</taxon>
        <taxon>Pseudomonadati</taxon>
        <taxon>Pseudomonadota</taxon>
        <taxon>Gammaproteobacteria</taxon>
        <taxon>Methylococcales</taxon>
        <taxon>Methylococcaceae</taxon>
        <taxon>Methylomonas</taxon>
    </lineage>
</organism>
<dbReference type="Proteomes" id="UP000641152">
    <property type="component" value="Unassembled WGS sequence"/>
</dbReference>
<keyword evidence="1" id="KW-1133">Transmembrane helix</keyword>
<feature type="chain" id="PRO_5045243493" evidence="2">
    <location>
        <begin position="23"/>
        <end position="74"/>
    </location>
</feature>
<evidence type="ECO:0000313" key="3">
    <source>
        <dbReference type="EMBL" id="MBD9362715.1"/>
    </source>
</evidence>
<evidence type="ECO:0000256" key="2">
    <source>
        <dbReference type="SAM" id="SignalP"/>
    </source>
</evidence>
<evidence type="ECO:0000256" key="1">
    <source>
        <dbReference type="SAM" id="Phobius"/>
    </source>
</evidence>
<gene>
    <name evidence="3" type="ORF">EBB_19830</name>
</gene>
<accession>A0ABR9DHY4</accession>
<keyword evidence="2" id="KW-0732">Signal</keyword>
<dbReference type="EMBL" id="JACXST010000003">
    <property type="protein sequence ID" value="MBD9362715.1"/>
    <property type="molecule type" value="Genomic_DNA"/>
</dbReference>
<protein>
    <submittedName>
        <fullName evidence="3">Uncharacterized protein</fullName>
    </submittedName>
</protein>
<keyword evidence="1" id="KW-0812">Transmembrane</keyword>
<proteinExistence type="predicted"/>
<name>A0ABR9DHY4_9GAMM</name>
<reference evidence="3 4" key="1">
    <citation type="submission" date="2020-09" db="EMBL/GenBank/DDBJ databases">
        <title>Methylomonas albis sp. nov. and Methylomonas fluvii sp. nov.: Two cold-adapted methanotrophs from the River Elbe and an amended description of Methylovulum psychrotolerans strain Eb1.</title>
        <authorList>
            <person name="Bussmann I.K."/>
            <person name="Klings K.-W."/>
            <person name="Warnstedt J."/>
            <person name="Hoppert M."/>
            <person name="Saborowski A."/>
            <person name="Horn F."/>
            <person name="Liebner S."/>
        </authorList>
    </citation>
    <scope>NUCLEOTIDE SEQUENCE [LARGE SCALE GENOMIC DNA]</scope>
    <source>
        <strain evidence="3 4">EbB</strain>
    </source>
</reference>
<feature type="signal peptide" evidence="2">
    <location>
        <begin position="1"/>
        <end position="22"/>
    </location>
</feature>
<comment type="caution">
    <text evidence="3">The sequence shown here is derived from an EMBL/GenBank/DDBJ whole genome shotgun (WGS) entry which is preliminary data.</text>
</comment>
<evidence type="ECO:0000313" key="4">
    <source>
        <dbReference type="Proteomes" id="UP000641152"/>
    </source>
</evidence>
<sequence length="74" mass="7231">MSKKIAIATTGAATAVASVSQAAALAATDFGSIQADVIGTIGVAAAIGVAIMVVGLGWDVGLGLVRKYVKRGTK</sequence>
<keyword evidence="1" id="KW-0472">Membrane</keyword>
<feature type="transmembrane region" description="Helical" evidence="1">
    <location>
        <begin position="38"/>
        <end position="65"/>
    </location>
</feature>